<keyword evidence="5 9" id="KW-0812">Transmembrane</keyword>
<name>A0A2K1KTZ9_PHYPA</name>
<dbReference type="EMBL" id="ABEU02000003">
    <property type="protein sequence ID" value="PNR57230.1"/>
    <property type="molecule type" value="Genomic_DNA"/>
</dbReference>
<evidence type="ECO:0000256" key="2">
    <source>
        <dbReference type="ARBA" id="ARBA00005179"/>
    </source>
</evidence>
<dbReference type="AlphaFoldDB" id="A0A2K1KTZ9"/>
<dbReference type="OMA" id="WASHAGW"/>
<dbReference type="Pfam" id="PF13813">
    <property type="entry name" value="MBOAT_2"/>
    <property type="match status" value="2"/>
</dbReference>
<protein>
    <recommendedName>
        <fullName evidence="10">Wax synthase domain-containing protein</fullName>
    </recommendedName>
</protein>
<proteinExistence type="inferred from homology"/>
<evidence type="ECO:0000256" key="8">
    <source>
        <dbReference type="SAM" id="MobiDB-lite"/>
    </source>
</evidence>
<feature type="transmembrane region" description="Helical" evidence="9">
    <location>
        <begin position="7"/>
        <end position="24"/>
    </location>
</feature>
<comment type="subcellular location">
    <subcellularLocation>
        <location evidence="1">Membrane</location>
        <topology evidence="1">Multi-pass membrane protein</topology>
    </subcellularLocation>
</comment>
<accession>A0A2K1KTZ9</accession>
<evidence type="ECO:0000313" key="12">
    <source>
        <dbReference type="EnsemblPlants" id="Pp3c3_10310V3.1"/>
    </source>
</evidence>
<evidence type="ECO:0000256" key="9">
    <source>
        <dbReference type="SAM" id="Phobius"/>
    </source>
</evidence>
<keyword evidence="7 9" id="KW-0472">Membrane</keyword>
<sequence>MANFPSLQVWAVSSPAMAYVYYGVMRLPKGHLRLAASLPLIAFYVFVAKGFDTVFERSIYSFFFIWLTSFKIVLLCWDDGPASDPWAIASFPRFLAVMNLSLQIKREKFSQRLKGHRIKSKSRDSNSAAIPSDVALNGNESKLTEPQKPTKSSWRSLLKSVDGSLDWHMVVLRLLFKFVVVLLITCSYAYRSSMPLGLLYVIYSFHIYIVASLIFEGIAAIVSPMMGIELEAAFDKPFLAHSLSDFWGKRWNLLVSNLMRVSIYDPMLRFLLWNQSEHHSRTEPSNGEQSRNGPPSTISTSIISKPPLWARSIAMMAAFLTSGLMHELIFHNMTRQKPTWQVTVFFTLHGAATLLELAIRRKVAFRPSKWISTPLTLGFTLLTAVWYFYPPLVDSGTAEAVIDEFTCFFQKLHQSVVGLVGGS</sequence>
<dbReference type="KEGG" id="ppp:112279291"/>
<dbReference type="Gramene" id="Pp3c3_10310V3.2">
    <property type="protein sequence ID" value="Pp3c3_10310V3.2"/>
    <property type="gene ID" value="Pp3c3_10310"/>
</dbReference>
<dbReference type="Proteomes" id="UP000006727">
    <property type="component" value="Chromosome 3"/>
</dbReference>
<evidence type="ECO:0000313" key="13">
    <source>
        <dbReference type="Proteomes" id="UP000006727"/>
    </source>
</evidence>
<dbReference type="GO" id="GO:0016020">
    <property type="term" value="C:membrane"/>
    <property type="evidence" value="ECO:0007669"/>
    <property type="project" value="UniProtKB-SubCell"/>
</dbReference>
<feature type="domain" description="Wax synthase" evidence="10">
    <location>
        <begin position="304"/>
        <end position="347"/>
    </location>
</feature>
<feature type="region of interest" description="Disordered" evidence="8">
    <location>
        <begin position="280"/>
        <end position="300"/>
    </location>
</feature>
<feature type="transmembrane region" description="Helical" evidence="9">
    <location>
        <begin position="308"/>
        <end position="326"/>
    </location>
</feature>
<keyword evidence="13" id="KW-1185">Reference proteome</keyword>
<evidence type="ECO:0000313" key="11">
    <source>
        <dbReference type="EMBL" id="PNR57230.1"/>
    </source>
</evidence>
<feature type="region of interest" description="Disordered" evidence="8">
    <location>
        <begin position="114"/>
        <end position="133"/>
    </location>
</feature>
<keyword evidence="4" id="KW-0808">Transferase</keyword>
<feature type="transmembrane region" description="Helical" evidence="9">
    <location>
        <begin position="370"/>
        <end position="389"/>
    </location>
</feature>
<feature type="transmembrane region" description="Helical" evidence="9">
    <location>
        <begin position="170"/>
        <end position="190"/>
    </location>
</feature>
<dbReference type="GeneID" id="112279291"/>
<comment type="similarity">
    <text evidence="3">Belongs to the wax synthase family.</text>
</comment>
<dbReference type="STRING" id="3218.A0A2K1KTZ9"/>
<feature type="transmembrane region" description="Helical" evidence="9">
    <location>
        <begin position="196"/>
        <end position="222"/>
    </location>
</feature>
<reference evidence="12" key="3">
    <citation type="submission" date="2020-12" db="UniProtKB">
        <authorList>
            <consortium name="EnsemblPlants"/>
        </authorList>
    </citation>
    <scope>IDENTIFICATION</scope>
</reference>
<evidence type="ECO:0000256" key="3">
    <source>
        <dbReference type="ARBA" id="ARBA00007282"/>
    </source>
</evidence>
<dbReference type="InterPro" id="IPR032805">
    <property type="entry name" value="Wax_synthase_dom"/>
</dbReference>
<dbReference type="GO" id="GO:0008374">
    <property type="term" value="F:O-acyltransferase activity"/>
    <property type="evidence" value="ECO:0007669"/>
    <property type="project" value="InterPro"/>
</dbReference>
<feature type="transmembrane region" description="Helical" evidence="9">
    <location>
        <begin position="30"/>
        <end position="47"/>
    </location>
</feature>
<evidence type="ECO:0000256" key="6">
    <source>
        <dbReference type="ARBA" id="ARBA00022989"/>
    </source>
</evidence>
<evidence type="ECO:0000256" key="7">
    <source>
        <dbReference type="ARBA" id="ARBA00023136"/>
    </source>
</evidence>
<evidence type="ECO:0000256" key="4">
    <source>
        <dbReference type="ARBA" id="ARBA00022679"/>
    </source>
</evidence>
<reference evidence="11 13" key="2">
    <citation type="journal article" date="2018" name="Plant J.">
        <title>The Physcomitrella patens chromosome-scale assembly reveals moss genome structure and evolution.</title>
        <authorList>
            <person name="Lang D."/>
            <person name="Ullrich K.K."/>
            <person name="Murat F."/>
            <person name="Fuchs J."/>
            <person name="Jenkins J."/>
            <person name="Haas F.B."/>
            <person name="Piednoel M."/>
            <person name="Gundlach H."/>
            <person name="Van Bel M."/>
            <person name="Meyberg R."/>
            <person name="Vives C."/>
            <person name="Morata J."/>
            <person name="Symeonidi A."/>
            <person name="Hiss M."/>
            <person name="Muchero W."/>
            <person name="Kamisugi Y."/>
            <person name="Saleh O."/>
            <person name="Blanc G."/>
            <person name="Decker E.L."/>
            <person name="van Gessel N."/>
            <person name="Grimwood J."/>
            <person name="Hayes R.D."/>
            <person name="Graham S.W."/>
            <person name="Gunter L.E."/>
            <person name="McDaniel S.F."/>
            <person name="Hoernstein S.N.W."/>
            <person name="Larsson A."/>
            <person name="Li F.W."/>
            <person name="Perroud P.F."/>
            <person name="Phillips J."/>
            <person name="Ranjan P."/>
            <person name="Rokshar D.S."/>
            <person name="Rothfels C.J."/>
            <person name="Schneider L."/>
            <person name="Shu S."/>
            <person name="Stevenson D.W."/>
            <person name="Thummler F."/>
            <person name="Tillich M."/>
            <person name="Villarreal Aguilar J.C."/>
            <person name="Widiez T."/>
            <person name="Wong G.K."/>
            <person name="Wymore A."/>
            <person name="Zhang Y."/>
            <person name="Zimmer A.D."/>
            <person name="Quatrano R.S."/>
            <person name="Mayer K.F.X."/>
            <person name="Goodstein D."/>
            <person name="Casacuberta J.M."/>
            <person name="Vandepoele K."/>
            <person name="Reski R."/>
            <person name="Cuming A.C."/>
            <person name="Tuskan G.A."/>
            <person name="Maumus F."/>
            <person name="Salse J."/>
            <person name="Schmutz J."/>
            <person name="Rensing S.A."/>
        </authorList>
    </citation>
    <scope>NUCLEOTIDE SEQUENCE [LARGE SCALE GENOMIC DNA]</scope>
    <source>
        <strain evidence="12 13">cv. Gransden 2004</strain>
    </source>
</reference>
<evidence type="ECO:0000259" key="10">
    <source>
        <dbReference type="Pfam" id="PF13813"/>
    </source>
</evidence>
<dbReference type="RefSeq" id="XP_024369341.1">
    <property type="nucleotide sequence ID" value="XM_024513573.2"/>
</dbReference>
<reference evidence="11 13" key="1">
    <citation type="journal article" date="2008" name="Science">
        <title>The Physcomitrella genome reveals evolutionary insights into the conquest of land by plants.</title>
        <authorList>
            <person name="Rensing S."/>
            <person name="Lang D."/>
            <person name="Zimmer A."/>
            <person name="Terry A."/>
            <person name="Salamov A."/>
            <person name="Shapiro H."/>
            <person name="Nishiyama T."/>
            <person name="Perroud P.-F."/>
            <person name="Lindquist E."/>
            <person name="Kamisugi Y."/>
            <person name="Tanahashi T."/>
            <person name="Sakakibara K."/>
            <person name="Fujita T."/>
            <person name="Oishi K."/>
            <person name="Shin-I T."/>
            <person name="Kuroki Y."/>
            <person name="Toyoda A."/>
            <person name="Suzuki Y."/>
            <person name="Hashimoto A."/>
            <person name="Yamaguchi K."/>
            <person name="Sugano A."/>
            <person name="Kohara Y."/>
            <person name="Fujiyama A."/>
            <person name="Anterola A."/>
            <person name="Aoki S."/>
            <person name="Ashton N."/>
            <person name="Barbazuk W.B."/>
            <person name="Barker E."/>
            <person name="Bennetzen J."/>
            <person name="Bezanilla M."/>
            <person name="Blankenship R."/>
            <person name="Cho S.H."/>
            <person name="Dutcher S."/>
            <person name="Estelle M."/>
            <person name="Fawcett J.A."/>
            <person name="Gundlach H."/>
            <person name="Hanada K."/>
            <person name="Heyl A."/>
            <person name="Hicks K.A."/>
            <person name="Hugh J."/>
            <person name="Lohr M."/>
            <person name="Mayer K."/>
            <person name="Melkozernov A."/>
            <person name="Murata T."/>
            <person name="Nelson D."/>
            <person name="Pils B."/>
            <person name="Prigge M."/>
            <person name="Reiss B."/>
            <person name="Renner T."/>
            <person name="Rombauts S."/>
            <person name="Rushton P."/>
            <person name="Sanderfoot A."/>
            <person name="Schween G."/>
            <person name="Shiu S.-H."/>
            <person name="Stueber K."/>
            <person name="Theodoulou F.L."/>
            <person name="Tu H."/>
            <person name="Van de Peer Y."/>
            <person name="Verrier P.J."/>
            <person name="Waters E."/>
            <person name="Wood A."/>
            <person name="Yang L."/>
            <person name="Cove D."/>
            <person name="Cuming A."/>
            <person name="Hasebe M."/>
            <person name="Lucas S."/>
            <person name="Mishler D.B."/>
            <person name="Reski R."/>
            <person name="Grigoriev I."/>
            <person name="Quatrano R.S."/>
            <person name="Boore J.L."/>
        </authorList>
    </citation>
    <scope>NUCLEOTIDE SEQUENCE [LARGE SCALE GENOMIC DNA]</scope>
    <source>
        <strain evidence="12 13">cv. Gransden 2004</strain>
    </source>
</reference>
<dbReference type="GO" id="GO:0006629">
    <property type="term" value="P:lipid metabolic process"/>
    <property type="evidence" value="ECO:0007669"/>
    <property type="project" value="InterPro"/>
</dbReference>
<dbReference type="EnsemblPlants" id="Pp3c3_10310V3.2">
    <property type="protein sequence ID" value="Pp3c3_10310V3.2"/>
    <property type="gene ID" value="Pp3c3_10310"/>
</dbReference>
<dbReference type="OrthoDB" id="1077582at2759"/>
<feature type="domain" description="Wax synthase" evidence="10">
    <location>
        <begin position="232"/>
        <end position="272"/>
    </location>
</feature>
<dbReference type="PANTHER" id="PTHR31595">
    <property type="entry name" value="LONG-CHAIN-ALCOHOL O-FATTY-ACYLTRANSFERASE 3-RELATED"/>
    <property type="match status" value="1"/>
</dbReference>
<feature type="transmembrane region" description="Helical" evidence="9">
    <location>
        <begin position="59"/>
        <end position="80"/>
    </location>
</feature>
<dbReference type="PANTHER" id="PTHR31595:SF57">
    <property type="entry name" value="OS04G0481900 PROTEIN"/>
    <property type="match status" value="1"/>
</dbReference>
<comment type="pathway">
    <text evidence="2">Secondary metabolite biosynthesis.</text>
</comment>
<evidence type="ECO:0000256" key="1">
    <source>
        <dbReference type="ARBA" id="ARBA00004141"/>
    </source>
</evidence>
<organism evidence="11">
    <name type="scientific">Physcomitrium patens</name>
    <name type="common">Spreading-leaved earth moss</name>
    <name type="synonym">Physcomitrella patens</name>
    <dbReference type="NCBI Taxonomy" id="3218"/>
    <lineage>
        <taxon>Eukaryota</taxon>
        <taxon>Viridiplantae</taxon>
        <taxon>Streptophyta</taxon>
        <taxon>Embryophyta</taxon>
        <taxon>Bryophyta</taxon>
        <taxon>Bryophytina</taxon>
        <taxon>Bryopsida</taxon>
        <taxon>Funariidae</taxon>
        <taxon>Funariales</taxon>
        <taxon>Funariaceae</taxon>
        <taxon>Physcomitrium</taxon>
    </lineage>
</organism>
<dbReference type="Gramene" id="Pp3c3_10310V3.1">
    <property type="protein sequence ID" value="Pp3c3_10310V3.1"/>
    <property type="gene ID" value="Pp3c3_10310"/>
</dbReference>
<dbReference type="InterPro" id="IPR044851">
    <property type="entry name" value="Wax_synthase"/>
</dbReference>
<feature type="compositionally biased region" description="Polar residues" evidence="8">
    <location>
        <begin position="283"/>
        <end position="293"/>
    </location>
</feature>
<dbReference type="FunCoup" id="A0A2K1KTZ9">
    <property type="interactions" value="1"/>
</dbReference>
<keyword evidence="6 9" id="KW-1133">Transmembrane helix</keyword>
<dbReference type="PaxDb" id="3218-PP1S74_78V6.1"/>
<gene>
    <name evidence="12" type="primary">LOC112279291</name>
    <name evidence="11" type="ORF">PHYPA_004223</name>
</gene>
<evidence type="ECO:0000256" key="5">
    <source>
        <dbReference type="ARBA" id="ARBA00022692"/>
    </source>
</evidence>
<dbReference type="EnsemblPlants" id="Pp3c3_10310V3.1">
    <property type="protein sequence ID" value="Pp3c3_10310V3.1"/>
    <property type="gene ID" value="Pp3c3_10310"/>
</dbReference>